<reference evidence="1 2" key="1">
    <citation type="submission" date="2020-06" db="EMBL/GenBank/DDBJ databases">
        <title>Halomonas sp. QX-1 draft genome sequence.</title>
        <authorList>
            <person name="Qiu X."/>
        </authorList>
    </citation>
    <scope>NUCLEOTIDE SEQUENCE [LARGE SCALE GENOMIC DNA]</scope>
    <source>
        <strain evidence="1 2">QX-1</strain>
    </source>
</reference>
<dbReference type="RefSeq" id="WP_176304342.1">
    <property type="nucleotide sequence ID" value="NZ_JABWCV010000020.1"/>
</dbReference>
<sequence>MLTTIAVIFKPPVLLQRDTTIGQMVESADSASKGGVAKPARSLAIAWAFGFRFLRKPLCPLGSTAPLKVFMDLFKITQEVPLDIYQTEVFT</sequence>
<organism evidence="1 2">
    <name type="scientific">Vreelandella maris</name>
    <dbReference type="NCBI Taxonomy" id="2729617"/>
    <lineage>
        <taxon>Bacteria</taxon>
        <taxon>Pseudomonadati</taxon>
        <taxon>Pseudomonadota</taxon>
        <taxon>Gammaproteobacteria</taxon>
        <taxon>Oceanospirillales</taxon>
        <taxon>Halomonadaceae</taxon>
        <taxon>Vreelandella</taxon>
    </lineage>
</organism>
<dbReference type="AlphaFoldDB" id="A0A7Y6REK5"/>
<comment type="caution">
    <text evidence="1">The sequence shown here is derived from an EMBL/GenBank/DDBJ whole genome shotgun (WGS) entry which is preliminary data.</text>
</comment>
<keyword evidence="2" id="KW-1185">Reference proteome</keyword>
<name>A0A7Y6REK5_9GAMM</name>
<evidence type="ECO:0000313" key="2">
    <source>
        <dbReference type="Proteomes" id="UP000589984"/>
    </source>
</evidence>
<dbReference type="EMBL" id="JABWCV010000020">
    <property type="protein sequence ID" value="NVF15617.1"/>
    <property type="molecule type" value="Genomic_DNA"/>
</dbReference>
<protein>
    <submittedName>
        <fullName evidence="1">Uncharacterized protein</fullName>
    </submittedName>
</protein>
<evidence type="ECO:0000313" key="1">
    <source>
        <dbReference type="EMBL" id="NVF15617.1"/>
    </source>
</evidence>
<proteinExistence type="predicted"/>
<accession>A0A7Y6REK5</accession>
<dbReference type="Proteomes" id="UP000589984">
    <property type="component" value="Unassembled WGS sequence"/>
</dbReference>
<gene>
    <name evidence="1" type="ORF">HUO07_15740</name>
</gene>